<keyword evidence="2" id="KW-0812">Transmembrane</keyword>
<dbReference type="EMBL" id="NPEF01000121">
    <property type="protein sequence ID" value="PJZ92606.1"/>
    <property type="molecule type" value="Genomic_DNA"/>
</dbReference>
<evidence type="ECO:0000256" key="1">
    <source>
        <dbReference type="SAM" id="MobiDB-lite"/>
    </source>
</evidence>
<protein>
    <submittedName>
        <fullName evidence="4">Uncharacterized protein</fullName>
    </submittedName>
</protein>
<feature type="compositionally biased region" description="Basic and acidic residues" evidence="1">
    <location>
        <begin position="56"/>
        <end position="80"/>
    </location>
</feature>
<name>A0A2N0B7W9_9LEPT</name>
<accession>A0A2N0B7W9</accession>
<proteinExistence type="predicted"/>
<feature type="transmembrane region" description="Helical" evidence="2">
    <location>
        <begin position="139"/>
        <end position="160"/>
    </location>
</feature>
<dbReference type="OrthoDB" id="330287at2"/>
<comment type="caution">
    <text evidence="4">The sequence shown here is derived from an EMBL/GenBank/DDBJ whole genome shotgun (WGS) entry which is preliminary data.</text>
</comment>
<keyword evidence="2" id="KW-1133">Transmembrane helix</keyword>
<gene>
    <name evidence="3" type="ORF">CH379_003370</name>
    <name evidence="4" type="ORF">CH379_12295</name>
</gene>
<evidence type="ECO:0000313" key="5">
    <source>
        <dbReference type="Proteomes" id="UP000232122"/>
    </source>
</evidence>
<sequence length="161" mass="18496">MNPRFESDVFSSRYRKSLSRFYTKAELYCAASGIEDPILIHSELYGFLKELRIRSKEGTQRTTRNETSSREPKDPLRSDDGSEYEEEWMRLFLESGIPNVKRNRSPELPAIEPASMIPNPVDFGTLGELAEPKEKLEPVAIVLSVLFWAAVYSFLLYGLLR</sequence>
<evidence type="ECO:0000256" key="2">
    <source>
        <dbReference type="SAM" id="Phobius"/>
    </source>
</evidence>
<evidence type="ECO:0000313" key="4">
    <source>
        <dbReference type="EMBL" id="PJZ92606.1"/>
    </source>
</evidence>
<keyword evidence="5" id="KW-1185">Reference proteome</keyword>
<dbReference type="AlphaFoldDB" id="A0A2N0B7W9"/>
<dbReference type="RefSeq" id="WP_100746122.1">
    <property type="nucleotide sequence ID" value="NZ_NPEF02000002.1"/>
</dbReference>
<reference evidence="3" key="3">
    <citation type="submission" date="2023-10" db="EMBL/GenBank/DDBJ databases">
        <authorList>
            <person name="Picardeau M."/>
            <person name="Thibeaux R."/>
        </authorList>
    </citation>
    <scope>NUCLEOTIDE SEQUENCE</scope>
    <source>
        <strain evidence="3">ATI7-C-A5</strain>
    </source>
</reference>
<keyword evidence="2" id="KW-0472">Membrane</keyword>
<reference evidence="3 5" key="2">
    <citation type="journal article" date="2018" name="Microb. Genom.">
        <title>Deciphering the unexplored Leptospira diversity from soils uncovers genomic evolution to virulence.</title>
        <authorList>
            <person name="Thibeaux R."/>
            <person name="Iraola G."/>
            <person name="Ferres I."/>
            <person name="Bierque E."/>
            <person name="Girault D."/>
            <person name="Soupe-Gilbert M.E."/>
            <person name="Picardeau M."/>
            <person name="Goarant C."/>
        </authorList>
    </citation>
    <scope>NUCLEOTIDE SEQUENCE [LARGE SCALE GENOMIC DNA]</scope>
    <source>
        <strain evidence="3 5">ATI7-C-A5</strain>
    </source>
</reference>
<evidence type="ECO:0000313" key="3">
    <source>
        <dbReference type="EMBL" id="MDV6234668.1"/>
    </source>
</evidence>
<feature type="region of interest" description="Disordered" evidence="1">
    <location>
        <begin position="56"/>
        <end position="83"/>
    </location>
</feature>
<accession>A0A2N0BNA8</accession>
<reference evidence="4" key="1">
    <citation type="submission" date="2017-07" db="EMBL/GenBank/DDBJ databases">
        <title>Leptospira spp. isolated from tropical soils.</title>
        <authorList>
            <person name="Thibeaux R."/>
            <person name="Iraola G."/>
            <person name="Ferres I."/>
            <person name="Bierque E."/>
            <person name="Girault D."/>
            <person name="Soupe-Gilbert M.-E."/>
            <person name="Picardeau M."/>
            <person name="Goarant C."/>
        </authorList>
    </citation>
    <scope>NUCLEOTIDE SEQUENCE [LARGE SCALE GENOMIC DNA]</scope>
    <source>
        <strain evidence="4">ATI7-C-A5</strain>
    </source>
</reference>
<dbReference type="EMBL" id="NPEF02000002">
    <property type="protein sequence ID" value="MDV6234668.1"/>
    <property type="molecule type" value="Genomic_DNA"/>
</dbReference>
<organism evidence="4">
    <name type="scientific">Leptospira ellisii</name>
    <dbReference type="NCBI Taxonomy" id="2023197"/>
    <lineage>
        <taxon>Bacteria</taxon>
        <taxon>Pseudomonadati</taxon>
        <taxon>Spirochaetota</taxon>
        <taxon>Spirochaetia</taxon>
        <taxon>Leptospirales</taxon>
        <taxon>Leptospiraceae</taxon>
        <taxon>Leptospira</taxon>
    </lineage>
</organism>
<dbReference type="Proteomes" id="UP000232122">
    <property type="component" value="Unassembled WGS sequence"/>
</dbReference>